<dbReference type="GO" id="GO:0005886">
    <property type="term" value="C:plasma membrane"/>
    <property type="evidence" value="ECO:0007669"/>
    <property type="project" value="UniProtKB-SubCell"/>
</dbReference>
<keyword evidence="8 9" id="KW-0012">Acyltransferase</keyword>
<sequence length="501" mass="54979">MPKKFFYLAACLLAGAATLFAFAPYRLFWLMPLLLAILAELAERHPRHAFALGYGWALAAYTANFNWIYNSLHDVAQLPALPAALATLLLPAYLALYPALAMLFAVRLSERPWLRWLLAFPALWTLGEWLRSWMFTGFPWGAIGYSQIAESPLAGLAAISGIHGVTFAVALSAGALVVLPRLAKGGRLALIALLISLWGGAQLLKSVSWTQNTGQPVSVALAQGNIPQSLKWSPEVLQLTIERYYQMIGSQRADLMILPETAFPLFLEDLPPGLISMIQREAKAKQMDIAIGIPRRTDDGQGYLNAVVAFSQPGLPYYAKNHLVPFGEFIPLPQFIGWIYQYMNMPLSGFSRGGPAQAPLTLAGQKVAFNVCYEDSFGEELIGPARDATLLANVSNLAWFGKSSAMDQHLQLSQARSLETGRPMLRSTNTGMTALINPDGSIQSLAAPDTEQVLKVEVQGRRGLTPYMRSGNLPVIVGCAVLLLSVMVFEWWQRRRMTKTG</sequence>
<keyword evidence="4 9" id="KW-0808">Transferase</keyword>
<dbReference type="EMBL" id="WSSB01000015">
    <property type="protein sequence ID" value="MXR38100.1"/>
    <property type="molecule type" value="Genomic_DNA"/>
</dbReference>
<keyword evidence="11" id="KW-0449">Lipoprotein</keyword>
<comment type="function">
    <text evidence="9">Catalyzes the phospholipid dependent N-acylation of the N-terminal cysteine of apolipoprotein, the last step in lipoprotein maturation.</text>
</comment>
<comment type="subcellular location">
    <subcellularLocation>
        <location evidence="1 9">Cell membrane</location>
        <topology evidence="1 9">Multi-pass membrane protein</topology>
    </subcellularLocation>
</comment>
<feature type="transmembrane region" description="Helical" evidence="9">
    <location>
        <begin position="113"/>
        <end position="133"/>
    </location>
</feature>
<dbReference type="GO" id="GO:0016410">
    <property type="term" value="F:N-acyltransferase activity"/>
    <property type="evidence" value="ECO:0007669"/>
    <property type="project" value="UniProtKB-UniRule"/>
</dbReference>
<dbReference type="CDD" id="cd07571">
    <property type="entry name" value="ALP_N-acyl_transferase"/>
    <property type="match status" value="1"/>
</dbReference>
<dbReference type="InterPro" id="IPR036526">
    <property type="entry name" value="C-N_Hydrolase_sf"/>
</dbReference>
<dbReference type="EC" id="2.3.1.269" evidence="9"/>
<dbReference type="Gene3D" id="3.60.110.10">
    <property type="entry name" value="Carbon-nitrogen hydrolase"/>
    <property type="match status" value="1"/>
</dbReference>
<keyword evidence="5 9" id="KW-0812">Transmembrane</keyword>
<feature type="transmembrane region" description="Helical" evidence="9">
    <location>
        <begin position="81"/>
        <end position="106"/>
    </location>
</feature>
<evidence type="ECO:0000256" key="1">
    <source>
        <dbReference type="ARBA" id="ARBA00004651"/>
    </source>
</evidence>
<evidence type="ECO:0000256" key="3">
    <source>
        <dbReference type="ARBA" id="ARBA00022475"/>
    </source>
</evidence>
<dbReference type="GO" id="GO:0042158">
    <property type="term" value="P:lipoprotein biosynthetic process"/>
    <property type="evidence" value="ECO:0007669"/>
    <property type="project" value="UniProtKB-UniRule"/>
</dbReference>
<evidence type="ECO:0000259" key="10">
    <source>
        <dbReference type="PROSITE" id="PS50263"/>
    </source>
</evidence>
<feature type="transmembrane region" description="Helical" evidence="9">
    <location>
        <begin position="49"/>
        <end position="69"/>
    </location>
</feature>
<evidence type="ECO:0000313" key="12">
    <source>
        <dbReference type="Proteomes" id="UP000467214"/>
    </source>
</evidence>
<evidence type="ECO:0000256" key="9">
    <source>
        <dbReference type="HAMAP-Rule" id="MF_01148"/>
    </source>
</evidence>
<evidence type="ECO:0000256" key="2">
    <source>
        <dbReference type="ARBA" id="ARBA00010065"/>
    </source>
</evidence>
<dbReference type="Pfam" id="PF20154">
    <property type="entry name" value="LNT_N"/>
    <property type="match status" value="1"/>
</dbReference>
<keyword evidence="3 9" id="KW-1003">Cell membrane</keyword>
<comment type="similarity">
    <text evidence="2 9">Belongs to the CN hydrolase family. Apolipoprotein N-acyltransferase subfamily.</text>
</comment>
<dbReference type="InterPro" id="IPR045378">
    <property type="entry name" value="LNT_N"/>
</dbReference>
<keyword evidence="12" id="KW-1185">Reference proteome</keyword>
<dbReference type="SUPFAM" id="SSF56317">
    <property type="entry name" value="Carbon-nitrogen hydrolase"/>
    <property type="match status" value="1"/>
</dbReference>
<feature type="transmembrane region" description="Helical" evidence="9">
    <location>
        <begin position="473"/>
        <end position="492"/>
    </location>
</feature>
<dbReference type="HAMAP" id="MF_01148">
    <property type="entry name" value="Lnt"/>
    <property type="match status" value="1"/>
</dbReference>
<evidence type="ECO:0000256" key="8">
    <source>
        <dbReference type="ARBA" id="ARBA00023315"/>
    </source>
</evidence>
<dbReference type="PANTHER" id="PTHR38686:SF1">
    <property type="entry name" value="APOLIPOPROTEIN N-ACYLTRANSFERASE"/>
    <property type="match status" value="1"/>
</dbReference>
<organism evidence="11 12">
    <name type="scientific">Craterilacuibacter sinensis</name>
    <dbReference type="NCBI Taxonomy" id="2686017"/>
    <lineage>
        <taxon>Bacteria</taxon>
        <taxon>Pseudomonadati</taxon>
        <taxon>Pseudomonadota</taxon>
        <taxon>Betaproteobacteria</taxon>
        <taxon>Neisseriales</taxon>
        <taxon>Neisseriaceae</taxon>
        <taxon>Craterilacuibacter</taxon>
    </lineage>
</organism>
<evidence type="ECO:0000256" key="6">
    <source>
        <dbReference type="ARBA" id="ARBA00022989"/>
    </source>
</evidence>
<protein>
    <recommendedName>
        <fullName evidence="9">Apolipoprotein N-acyltransferase</fullName>
        <shortName evidence="9">ALP N-acyltransferase</shortName>
        <ecNumber evidence="9">2.3.1.269</ecNumber>
    </recommendedName>
</protein>
<comment type="caution">
    <text evidence="11">The sequence shown here is derived from an EMBL/GenBank/DDBJ whole genome shotgun (WGS) entry which is preliminary data.</text>
</comment>
<reference evidence="11 12" key="1">
    <citation type="submission" date="2019-12" db="EMBL/GenBank/DDBJ databases">
        <title>Neisseriaceae gen. nov. sp. Genome sequencing and assembly.</title>
        <authorList>
            <person name="Liu Z."/>
            <person name="Li A."/>
        </authorList>
    </citation>
    <scope>NUCLEOTIDE SEQUENCE [LARGE SCALE GENOMIC DNA]</scope>
    <source>
        <strain evidence="11 12">B2N2-7</strain>
    </source>
</reference>
<dbReference type="Pfam" id="PF00795">
    <property type="entry name" value="CN_hydrolase"/>
    <property type="match status" value="1"/>
</dbReference>
<accession>A0A845BRS0</accession>
<feature type="transmembrane region" description="Helical" evidence="9">
    <location>
        <begin position="153"/>
        <end position="179"/>
    </location>
</feature>
<keyword evidence="7 9" id="KW-0472">Membrane</keyword>
<dbReference type="AlphaFoldDB" id="A0A845BRS0"/>
<dbReference type="InterPro" id="IPR004563">
    <property type="entry name" value="Apolipo_AcylTrfase"/>
</dbReference>
<dbReference type="Proteomes" id="UP000467214">
    <property type="component" value="Unassembled WGS sequence"/>
</dbReference>
<gene>
    <name evidence="9 11" type="primary">lnt</name>
    <name evidence="11" type="ORF">GQF02_14075</name>
</gene>
<evidence type="ECO:0000256" key="7">
    <source>
        <dbReference type="ARBA" id="ARBA00023136"/>
    </source>
</evidence>
<feature type="transmembrane region" description="Helical" evidence="9">
    <location>
        <begin position="26"/>
        <end position="42"/>
    </location>
</feature>
<dbReference type="PANTHER" id="PTHR38686">
    <property type="entry name" value="APOLIPOPROTEIN N-ACYLTRANSFERASE"/>
    <property type="match status" value="1"/>
</dbReference>
<name>A0A845BRS0_9NEIS</name>
<feature type="domain" description="CN hydrolase" evidence="10">
    <location>
        <begin position="222"/>
        <end position="460"/>
    </location>
</feature>
<feature type="transmembrane region" description="Helical" evidence="9">
    <location>
        <begin position="186"/>
        <end position="204"/>
    </location>
</feature>
<evidence type="ECO:0000313" key="11">
    <source>
        <dbReference type="EMBL" id="MXR38100.1"/>
    </source>
</evidence>
<comment type="catalytic activity">
    <reaction evidence="9">
        <text>N-terminal S-1,2-diacyl-sn-glyceryl-L-cysteinyl-[lipoprotein] + a glycerophospholipid = N-acyl-S-1,2-diacyl-sn-glyceryl-L-cysteinyl-[lipoprotein] + a 2-acyl-sn-glycero-3-phospholipid + H(+)</text>
        <dbReference type="Rhea" id="RHEA:48228"/>
        <dbReference type="Rhea" id="RHEA-COMP:14681"/>
        <dbReference type="Rhea" id="RHEA-COMP:14684"/>
        <dbReference type="ChEBI" id="CHEBI:15378"/>
        <dbReference type="ChEBI" id="CHEBI:136912"/>
        <dbReference type="ChEBI" id="CHEBI:140656"/>
        <dbReference type="ChEBI" id="CHEBI:140657"/>
        <dbReference type="ChEBI" id="CHEBI:140660"/>
        <dbReference type="EC" id="2.3.1.269"/>
    </reaction>
</comment>
<evidence type="ECO:0000256" key="5">
    <source>
        <dbReference type="ARBA" id="ARBA00022692"/>
    </source>
</evidence>
<comment type="pathway">
    <text evidence="9">Protein modification; lipoprotein biosynthesis (N-acyl transfer).</text>
</comment>
<proteinExistence type="inferred from homology"/>
<dbReference type="UniPathway" id="UPA00666"/>
<dbReference type="RefSeq" id="WP_160798013.1">
    <property type="nucleotide sequence ID" value="NZ_WSSB01000015.1"/>
</dbReference>
<dbReference type="InterPro" id="IPR003010">
    <property type="entry name" value="C-N_Hydrolase"/>
</dbReference>
<evidence type="ECO:0000256" key="4">
    <source>
        <dbReference type="ARBA" id="ARBA00022679"/>
    </source>
</evidence>
<dbReference type="NCBIfam" id="TIGR00546">
    <property type="entry name" value="lnt"/>
    <property type="match status" value="1"/>
</dbReference>
<keyword evidence="6 9" id="KW-1133">Transmembrane helix</keyword>
<dbReference type="PROSITE" id="PS50263">
    <property type="entry name" value="CN_HYDROLASE"/>
    <property type="match status" value="1"/>
</dbReference>